<proteinExistence type="predicted"/>
<dbReference type="PROSITE" id="PS51352">
    <property type="entry name" value="THIOREDOXIN_2"/>
    <property type="match status" value="1"/>
</dbReference>
<keyword evidence="4" id="KW-0676">Redox-active center</keyword>
<dbReference type="Proteomes" id="UP000184287">
    <property type="component" value="Unassembled WGS sequence"/>
</dbReference>
<name>A0A1M4V853_9SPHI</name>
<dbReference type="InterPro" id="IPR013766">
    <property type="entry name" value="Thioredoxin_domain"/>
</dbReference>
<protein>
    <submittedName>
        <fullName evidence="7">Thiol-disulfide isomerase or thioredoxin</fullName>
    </submittedName>
</protein>
<evidence type="ECO:0000256" key="5">
    <source>
        <dbReference type="SAM" id="SignalP"/>
    </source>
</evidence>
<evidence type="ECO:0000256" key="2">
    <source>
        <dbReference type="ARBA" id="ARBA00022748"/>
    </source>
</evidence>
<dbReference type="SUPFAM" id="SSF52833">
    <property type="entry name" value="Thioredoxin-like"/>
    <property type="match status" value="1"/>
</dbReference>
<keyword evidence="2" id="KW-0201">Cytochrome c-type biogenesis</keyword>
<feature type="domain" description="Thioredoxin" evidence="6">
    <location>
        <begin position="352"/>
        <end position="506"/>
    </location>
</feature>
<keyword evidence="7" id="KW-0413">Isomerase</keyword>
<dbReference type="Gene3D" id="3.40.30.10">
    <property type="entry name" value="Glutaredoxin"/>
    <property type="match status" value="1"/>
</dbReference>
<feature type="chain" id="PRO_5013268282" evidence="5">
    <location>
        <begin position="19"/>
        <end position="507"/>
    </location>
</feature>
<reference evidence="8" key="1">
    <citation type="submission" date="2016-11" db="EMBL/GenBank/DDBJ databases">
        <authorList>
            <person name="Varghese N."/>
            <person name="Submissions S."/>
        </authorList>
    </citation>
    <scope>NUCLEOTIDE SEQUENCE [LARGE SCALE GENOMIC DNA]</scope>
    <source>
        <strain evidence="8">DSM 16990</strain>
    </source>
</reference>
<dbReference type="RefSeq" id="WP_073227705.1">
    <property type="nucleotide sequence ID" value="NZ_FQUQ01000001.1"/>
</dbReference>
<organism evidence="7 8">
    <name type="scientific">Pedobacter caeni</name>
    <dbReference type="NCBI Taxonomy" id="288992"/>
    <lineage>
        <taxon>Bacteria</taxon>
        <taxon>Pseudomonadati</taxon>
        <taxon>Bacteroidota</taxon>
        <taxon>Sphingobacteriia</taxon>
        <taxon>Sphingobacteriales</taxon>
        <taxon>Sphingobacteriaceae</taxon>
        <taxon>Pedobacter</taxon>
    </lineage>
</organism>
<dbReference type="PANTHER" id="PTHR42852:SF6">
    <property type="entry name" value="THIOL:DISULFIDE INTERCHANGE PROTEIN DSBE"/>
    <property type="match status" value="1"/>
</dbReference>
<comment type="subcellular location">
    <subcellularLocation>
        <location evidence="1">Cell envelope</location>
    </subcellularLocation>
</comment>
<keyword evidence="8" id="KW-1185">Reference proteome</keyword>
<evidence type="ECO:0000313" key="7">
    <source>
        <dbReference type="EMBL" id="SHE65139.1"/>
    </source>
</evidence>
<dbReference type="OrthoDB" id="6399635at2"/>
<evidence type="ECO:0000259" key="6">
    <source>
        <dbReference type="PROSITE" id="PS51352"/>
    </source>
</evidence>
<dbReference type="InterPro" id="IPR050553">
    <property type="entry name" value="Thioredoxin_ResA/DsbE_sf"/>
</dbReference>
<keyword evidence="5" id="KW-0732">Signal</keyword>
<gene>
    <name evidence="7" type="ORF">SAMN04488522_101813</name>
</gene>
<accession>A0A1M4V853</accession>
<dbReference type="PANTHER" id="PTHR42852">
    <property type="entry name" value="THIOL:DISULFIDE INTERCHANGE PROTEIN DSBE"/>
    <property type="match status" value="1"/>
</dbReference>
<dbReference type="GO" id="GO:0017004">
    <property type="term" value="P:cytochrome complex assembly"/>
    <property type="evidence" value="ECO:0007669"/>
    <property type="project" value="UniProtKB-KW"/>
</dbReference>
<dbReference type="GO" id="GO:0016853">
    <property type="term" value="F:isomerase activity"/>
    <property type="evidence" value="ECO:0007669"/>
    <property type="project" value="UniProtKB-KW"/>
</dbReference>
<dbReference type="STRING" id="288992.SAMN04488522_101813"/>
<keyword evidence="3" id="KW-1015">Disulfide bond</keyword>
<dbReference type="GO" id="GO:0030313">
    <property type="term" value="C:cell envelope"/>
    <property type="evidence" value="ECO:0007669"/>
    <property type="project" value="UniProtKB-SubCell"/>
</dbReference>
<evidence type="ECO:0000256" key="3">
    <source>
        <dbReference type="ARBA" id="ARBA00023157"/>
    </source>
</evidence>
<sequence>MKRILYFLLLFSGSLAQAQSVSLLQLEDKNMSSYLSNRKPARLSIQVKNLPDSIKKVNIKLTLVNLGVGFQIDKFAETDATGRSEIVFDQNFPCQQIWLSVGPYLYAGVYVNTGLTIVLDAKKLEKKPAYMIADGVEYLGDDGKLNTVMNKNVVFKQNEKEALNKILGNLRTLKEKTSEESFLSKVDSVKSALLKIDEAFISDHPDYSWAVKDETLSGFYGNLCVTYWGGVMPARLFNEVINHKPYFVSNEGSTFYRYLQSYSEDGKLTKGKGLAGALALIDSLYPAQKSDVLKLFLLDTYKDLYSTSYPTIINSIKTPWCKKIATNELTKANLNQKKVDSLFAVSKKLEKADIGSPLVRLPFEADLYEVDEQTKAEDLLLNLKSKFSKKAMIIDIWATWCAPCIADLPSSKSLHKENKDLPVAYIYLCTNSGSNIDLWKKKVAEMQIPGTHIFINEKVLSRLRILLNAEGGFPTYVAIDINGKANSKAITHMGSLNRESLKKVVGL</sequence>
<feature type="signal peptide" evidence="5">
    <location>
        <begin position="1"/>
        <end position="18"/>
    </location>
</feature>
<dbReference type="AlphaFoldDB" id="A0A1M4V853"/>
<dbReference type="EMBL" id="FQUQ01000001">
    <property type="protein sequence ID" value="SHE65139.1"/>
    <property type="molecule type" value="Genomic_DNA"/>
</dbReference>
<evidence type="ECO:0000313" key="8">
    <source>
        <dbReference type="Proteomes" id="UP000184287"/>
    </source>
</evidence>
<dbReference type="InterPro" id="IPR036249">
    <property type="entry name" value="Thioredoxin-like_sf"/>
</dbReference>
<evidence type="ECO:0000256" key="4">
    <source>
        <dbReference type="ARBA" id="ARBA00023284"/>
    </source>
</evidence>
<evidence type="ECO:0000256" key="1">
    <source>
        <dbReference type="ARBA" id="ARBA00004196"/>
    </source>
</evidence>